<sequence>MTTFRRDSEVQLGRHIGRIAARMNERVTEIGMIIRRKLEEEIAELREDTHSRELLGASVEANVETLLQALRHNIPVARVQAPTAATEYAKRLAQHGVSLNALIRAYWVGQRRMSELVFAEVRGADITPQQRVDVLQTITTTLFDYIDSITRQVVAAYQGEREQWLENQNSIRALQVGEVLTETSTVDVDAATEAIGYPLRWQHLALVLWYPELSADGDELPRMQRFIRELARAADTSALPLFAAVDRVSAWAWLPYRSLPADPVGAVRRFVRDRADAPCFAIGTPGAGVEGFRRSHRHAQAARAVARTRGTDDPTVYSATDPGLSAAALLGGDLAEARDWVGEVLGDLATDNDNDERLRETLRIFLRTGSSYKAAAAKMNLHFNSVKYRVARAIERRGRPIDDDRLEVEMALLVCQWYGGAALRRDPA</sequence>
<dbReference type="InterPro" id="IPR025736">
    <property type="entry name" value="PucR_C-HTH_dom"/>
</dbReference>
<dbReference type="RefSeq" id="WP_396945785.1">
    <property type="nucleotide sequence ID" value="NZ_JBIRXV010000001.1"/>
</dbReference>
<dbReference type="InterPro" id="IPR041522">
    <property type="entry name" value="CdaR_GGDEF"/>
</dbReference>
<dbReference type="Pfam" id="PF17853">
    <property type="entry name" value="GGDEF_2"/>
    <property type="match status" value="1"/>
</dbReference>
<evidence type="ECO:0000313" key="6">
    <source>
        <dbReference type="Proteomes" id="UP001611450"/>
    </source>
</evidence>
<dbReference type="Pfam" id="PF14361">
    <property type="entry name" value="RsbRD_N"/>
    <property type="match status" value="1"/>
</dbReference>
<evidence type="ECO:0000259" key="2">
    <source>
        <dbReference type="Pfam" id="PF13556"/>
    </source>
</evidence>
<gene>
    <name evidence="5" type="ORF">ACH47G_02940</name>
</gene>
<accession>A0ABW7W999</accession>
<dbReference type="PANTHER" id="PTHR33744">
    <property type="entry name" value="CARBOHYDRATE DIACID REGULATOR"/>
    <property type="match status" value="1"/>
</dbReference>
<feature type="domain" description="PucR C-terminal helix-turn-helix" evidence="2">
    <location>
        <begin position="358"/>
        <end position="413"/>
    </location>
</feature>
<dbReference type="InterPro" id="IPR025751">
    <property type="entry name" value="RsbRD_N_dom"/>
</dbReference>
<feature type="domain" description="CdaR GGDEF-like" evidence="4">
    <location>
        <begin position="184"/>
        <end position="304"/>
    </location>
</feature>
<comment type="similarity">
    <text evidence="1">Belongs to the CdaR family.</text>
</comment>
<protein>
    <submittedName>
        <fullName evidence="5">PucR family transcriptional regulator</fullName>
    </submittedName>
</protein>
<proteinExistence type="inferred from homology"/>
<dbReference type="Pfam" id="PF13556">
    <property type="entry name" value="HTH_30"/>
    <property type="match status" value="1"/>
</dbReference>
<organism evidence="5 6">
    <name type="scientific">Nocardia beijingensis</name>
    <dbReference type="NCBI Taxonomy" id="95162"/>
    <lineage>
        <taxon>Bacteria</taxon>
        <taxon>Bacillati</taxon>
        <taxon>Actinomycetota</taxon>
        <taxon>Actinomycetes</taxon>
        <taxon>Mycobacteriales</taxon>
        <taxon>Nocardiaceae</taxon>
        <taxon>Nocardia</taxon>
    </lineage>
</organism>
<dbReference type="Gene3D" id="1.10.10.2840">
    <property type="entry name" value="PucR C-terminal helix-turn-helix domain"/>
    <property type="match status" value="1"/>
</dbReference>
<name>A0ABW7W999_9NOCA</name>
<evidence type="ECO:0000256" key="1">
    <source>
        <dbReference type="ARBA" id="ARBA00006754"/>
    </source>
</evidence>
<evidence type="ECO:0000313" key="5">
    <source>
        <dbReference type="EMBL" id="MFI2319420.1"/>
    </source>
</evidence>
<dbReference type="Proteomes" id="UP001611450">
    <property type="component" value="Unassembled WGS sequence"/>
</dbReference>
<evidence type="ECO:0000259" key="4">
    <source>
        <dbReference type="Pfam" id="PF17853"/>
    </source>
</evidence>
<dbReference type="InterPro" id="IPR042070">
    <property type="entry name" value="PucR_C-HTH_sf"/>
</dbReference>
<dbReference type="InterPro" id="IPR051448">
    <property type="entry name" value="CdaR-like_regulators"/>
</dbReference>
<evidence type="ECO:0000259" key="3">
    <source>
        <dbReference type="Pfam" id="PF14361"/>
    </source>
</evidence>
<comment type="caution">
    <text evidence="5">The sequence shown here is derived from an EMBL/GenBank/DDBJ whole genome shotgun (WGS) entry which is preliminary data.</text>
</comment>
<feature type="domain" description="RsbT co-antagonist protein RsbRD N-terminal" evidence="3">
    <location>
        <begin position="37"/>
        <end position="170"/>
    </location>
</feature>
<reference evidence="5 6" key="1">
    <citation type="submission" date="2024-10" db="EMBL/GenBank/DDBJ databases">
        <title>The Natural Products Discovery Center: Release of the First 8490 Sequenced Strains for Exploring Actinobacteria Biosynthetic Diversity.</title>
        <authorList>
            <person name="Kalkreuter E."/>
            <person name="Kautsar S.A."/>
            <person name="Yang D."/>
            <person name="Bader C.D."/>
            <person name="Teijaro C.N."/>
            <person name="Fluegel L."/>
            <person name="Davis C.M."/>
            <person name="Simpson J.R."/>
            <person name="Lauterbach L."/>
            <person name="Steele A.D."/>
            <person name="Gui C."/>
            <person name="Meng S."/>
            <person name="Li G."/>
            <person name="Viehrig K."/>
            <person name="Ye F."/>
            <person name="Su P."/>
            <person name="Kiefer A.F."/>
            <person name="Nichols A."/>
            <person name="Cepeda A.J."/>
            <person name="Yan W."/>
            <person name="Fan B."/>
            <person name="Jiang Y."/>
            <person name="Adhikari A."/>
            <person name="Zheng C.-J."/>
            <person name="Schuster L."/>
            <person name="Cowan T.M."/>
            <person name="Smanski M.J."/>
            <person name="Chevrette M.G."/>
            <person name="De Carvalho L.P.S."/>
            <person name="Shen B."/>
        </authorList>
    </citation>
    <scope>NUCLEOTIDE SEQUENCE [LARGE SCALE GENOMIC DNA]</scope>
    <source>
        <strain evidence="5 6">NPDC019626</strain>
    </source>
</reference>
<dbReference type="PANTHER" id="PTHR33744:SF1">
    <property type="entry name" value="DNA-BINDING TRANSCRIPTIONAL ACTIVATOR ADER"/>
    <property type="match status" value="1"/>
</dbReference>
<keyword evidence="6" id="KW-1185">Reference proteome</keyword>
<dbReference type="EMBL" id="JBIRXV010000001">
    <property type="protein sequence ID" value="MFI2319420.1"/>
    <property type="molecule type" value="Genomic_DNA"/>
</dbReference>